<comment type="similarity">
    <text evidence="6">Belongs to the DESIGUAL family.</text>
</comment>
<feature type="transmembrane region" description="Helical" evidence="7">
    <location>
        <begin position="101"/>
        <end position="118"/>
    </location>
</feature>
<organism evidence="8">
    <name type="scientific">Daucus carota subsp. sativus</name>
    <name type="common">Carrot</name>
    <dbReference type="NCBI Taxonomy" id="79200"/>
    <lineage>
        <taxon>Eukaryota</taxon>
        <taxon>Viridiplantae</taxon>
        <taxon>Streptophyta</taxon>
        <taxon>Embryophyta</taxon>
        <taxon>Tracheophyta</taxon>
        <taxon>Spermatophyta</taxon>
        <taxon>Magnoliopsida</taxon>
        <taxon>eudicotyledons</taxon>
        <taxon>Gunneridae</taxon>
        <taxon>Pentapetalae</taxon>
        <taxon>asterids</taxon>
        <taxon>campanulids</taxon>
        <taxon>Apiales</taxon>
        <taxon>Apiaceae</taxon>
        <taxon>Apioideae</taxon>
        <taxon>Scandiceae</taxon>
        <taxon>Daucinae</taxon>
        <taxon>Daucus</taxon>
        <taxon>Daucus sect. Daucus</taxon>
    </lineage>
</organism>
<comment type="subcellular location">
    <subcellularLocation>
        <location evidence="1">Endomembrane system</location>
        <topology evidence="1">Multi-pass membrane protein</topology>
    </subcellularLocation>
</comment>
<evidence type="ECO:0000256" key="5">
    <source>
        <dbReference type="ARBA" id="ARBA00023136"/>
    </source>
</evidence>
<keyword evidence="5 7" id="KW-0472">Membrane</keyword>
<dbReference type="Pfam" id="PF06749">
    <property type="entry name" value="DUF1218"/>
    <property type="match status" value="1"/>
</dbReference>
<keyword evidence="10" id="KW-1185">Reference proteome</keyword>
<evidence type="ECO:0000256" key="6">
    <source>
        <dbReference type="ARBA" id="ARBA00029467"/>
    </source>
</evidence>
<proteinExistence type="inferred from homology"/>
<evidence type="ECO:0000256" key="2">
    <source>
        <dbReference type="ARBA" id="ARBA00022692"/>
    </source>
</evidence>
<name>A0A169WRM1_DAUCS</name>
<keyword evidence="2 7" id="KW-0812">Transmembrane</keyword>
<reference evidence="8" key="1">
    <citation type="journal article" date="2016" name="Nat. Genet.">
        <title>A high-quality carrot genome assembly provides new insights into carotenoid accumulation and asterid genome evolution.</title>
        <authorList>
            <person name="Iorizzo M."/>
            <person name="Ellison S."/>
            <person name="Senalik D."/>
            <person name="Zeng P."/>
            <person name="Satapoomin P."/>
            <person name="Huang J."/>
            <person name="Bowman M."/>
            <person name="Iovene M."/>
            <person name="Sanseverino W."/>
            <person name="Cavagnaro P."/>
            <person name="Yildiz M."/>
            <person name="Macko-Podgorni A."/>
            <person name="Moranska E."/>
            <person name="Grzebelus E."/>
            <person name="Grzebelus D."/>
            <person name="Ashrafi H."/>
            <person name="Zheng Z."/>
            <person name="Cheng S."/>
            <person name="Spooner D."/>
            <person name="Van Deynze A."/>
            <person name="Simon P."/>
        </authorList>
    </citation>
    <scope>NUCLEOTIDE SEQUENCE [LARGE SCALE GENOMIC DNA]</scope>
    <source>
        <tissue evidence="8">Leaf</tissue>
    </source>
</reference>
<evidence type="ECO:0000256" key="1">
    <source>
        <dbReference type="ARBA" id="ARBA00004127"/>
    </source>
</evidence>
<dbReference type="Gramene" id="KZN09817">
    <property type="protein sequence ID" value="KZN09817"/>
    <property type="gene ID" value="DCAR_002473"/>
</dbReference>
<dbReference type="EMBL" id="CP093343">
    <property type="protein sequence ID" value="WOG83399.1"/>
    <property type="molecule type" value="Genomic_DNA"/>
</dbReference>
<evidence type="ECO:0000313" key="8">
    <source>
        <dbReference type="EMBL" id="KZN09817.1"/>
    </source>
</evidence>
<dbReference type="STRING" id="79200.A0A169WRM1"/>
<dbReference type="GO" id="GO:0012505">
    <property type="term" value="C:endomembrane system"/>
    <property type="evidence" value="ECO:0007669"/>
    <property type="project" value="UniProtKB-SubCell"/>
</dbReference>
<dbReference type="KEGG" id="dcr:108221688"/>
<dbReference type="OrthoDB" id="678343at2759"/>
<feature type="transmembrane region" description="Helical" evidence="7">
    <location>
        <begin position="52"/>
        <end position="81"/>
    </location>
</feature>
<reference evidence="9" key="2">
    <citation type="submission" date="2022-03" db="EMBL/GenBank/DDBJ databases">
        <title>Draft title - Genomic analysis of global carrot germplasm unveils the trajectory of domestication and the origin of high carotenoid orange carrot.</title>
        <authorList>
            <person name="Iorizzo M."/>
            <person name="Ellison S."/>
            <person name="Senalik D."/>
            <person name="Macko-Podgorni A."/>
            <person name="Grzebelus D."/>
            <person name="Bostan H."/>
            <person name="Rolling W."/>
            <person name="Curaba J."/>
            <person name="Simon P."/>
        </authorList>
    </citation>
    <scope>NUCLEOTIDE SEQUENCE</scope>
    <source>
        <tissue evidence="9">Leaf</tissue>
    </source>
</reference>
<dbReference type="InterPro" id="IPR009606">
    <property type="entry name" value="DEAL/Modifying_wall_lignin1/2"/>
</dbReference>
<feature type="transmembrane region" description="Helical" evidence="7">
    <location>
        <begin position="6"/>
        <end position="26"/>
    </location>
</feature>
<evidence type="ECO:0000256" key="4">
    <source>
        <dbReference type="ARBA" id="ARBA00022989"/>
    </source>
</evidence>
<dbReference type="EMBL" id="LNRQ01000001">
    <property type="protein sequence ID" value="KZN09817.1"/>
    <property type="molecule type" value="Genomic_DNA"/>
</dbReference>
<keyword evidence="4 7" id="KW-1133">Transmembrane helix</keyword>
<dbReference type="PANTHER" id="PTHR31769">
    <property type="entry name" value="OS07G0462200 PROTEIN-RELATED"/>
    <property type="match status" value="1"/>
</dbReference>
<dbReference type="Proteomes" id="UP000077755">
    <property type="component" value="Chromosome 1"/>
</dbReference>
<evidence type="ECO:0000256" key="3">
    <source>
        <dbReference type="ARBA" id="ARBA00022729"/>
    </source>
</evidence>
<evidence type="ECO:0000256" key="7">
    <source>
        <dbReference type="SAM" id="Phobius"/>
    </source>
</evidence>
<sequence>MEKRVIIVCIIVAFLGIVSAALSFIAEVKRIKATQIQLDTTSQCIFPRSPAFVLATAAVVFLAIAHIVINVATGCLCVRILPEVLNFRLTTALVSSTMSWFTLSAAVFLLISGAALSYKDGEESKYEGNYYCFVINRRIFALGGLLSLATVFLGILAHILVYSADDLDERWSPPAAPGLHGIAMGQAELSPQSSGDQEFVQEISAYRGQEMV</sequence>
<evidence type="ECO:0000313" key="9">
    <source>
        <dbReference type="EMBL" id="WOG83399.1"/>
    </source>
</evidence>
<dbReference type="InterPro" id="IPR052222">
    <property type="entry name" value="DESIGUAL"/>
</dbReference>
<gene>
    <name evidence="8" type="ORF">DCAR_002473</name>
    <name evidence="9" type="ORF">DCAR_0102574</name>
</gene>
<dbReference type="AlphaFoldDB" id="A0A169WRM1"/>
<feature type="transmembrane region" description="Helical" evidence="7">
    <location>
        <begin position="139"/>
        <end position="164"/>
    </location>
</feature>
<evidence type="ECO:0000313" key="10">
    <source>
        <dbReference type="Proteomes" id="UP000077755"/>
    </source>
</evidence>
<accession>A0A169WRM1</accession>
<protein>
    <submittedName>
        <fullName evidence="8">Uncharacterized protein</fullName>
    </submittedName>
</protein>
<keyword evidence="3" id="KW-0732">Signal</keyword>